<dbReference type="PANTHER" id="PTHR11236">
    <property type="entry name" value="AMINOBENZOATE/ANTHRANILATE SYNTHASE"/>
    <property type="match status" value="1"/>
</dbReference>
<evidence type="ECO:0000256" key="5">
    <source>
        <dbReference type="ARBA" id="ARBA00012266"/>
    </source>
</evidence>
<evidence type="ECO:0000256" key="4">
    <source>
        <dbReference type="ARBA" id="ARBA00011575"/>
    </source>
</evidence>
<evidence type="ECO:0000256" key="12">
    <source>
        <dbReference type="ARBA" id="ARBA00023239"/>
    </source>
</evidence>
<comment type="cofactor">
    <cofactor evidence="1 15">
        <name>Mg(2+)</name>
        <dbReference type="ChEBI" id="CHEBI:18420"/>
    </cofactor>
</comment>
<sequence length="488" mass="54526">MISKEEYSNFLKQGFSVIPMARQIHAPNESPISLYLKSAKQHNTFLLESVEGGKKWAQYSIIGIDCSDYIKVYGNEIETFIDGRIDRFHSDDPLHEVQMMTMSHKAPLIDNLPRFYGGYVGFFAYESAQYAEKKIASLQTKGSKFQDHMPDILLIKAEKLIVFDNLDQSTQLIFNANPKNTSFEEAQEILNGIESLITPGIEIPSNNFKKPTNQFKFTSNFSKDGYLEAVQTIKNYIAEGDVMQVVLAQDFSANFAGDPFDLYRAIRQLNPSPYMYFLDLDECQIVGASPEILVRLEDSQVTLRPMAGTRKRGQDDAEDLKHKEELLADAKEIAEHLMLIDLGRNDVGKVSKIGTVKVTDKMVVEKYSHVMHIVSNVVGELQDDLHYLDVLKASLPAGTLSGAPKIRAMEIIHELEPSSRGIYGGAIGYIGWNGNIDTAIAIRTAVIKDKIIHVGAGAGIVADSVPENEWLECQQKSKVFVDAMEMIS</sequence>
<dbReference type="NCBIfam" id="TIGR00564">
    <property type="entry name" value="trpE_most"/>
    <property type="match status" value="1"/>
</dbReference>
<evidence type="ECO:0000256" key="9">
    <source>
        <dbReference type="ARBA" id="ARBA00022822"/>
    </source>
</evidence>
<evidence type="ECO:0000256" key="13">
    <source>
        <dbReference type="ARBA" id="ARBA00025634"/>
    </source>
</evidence>
<keyword evidence="9 15" id="KW-0822">Tryptophan biosynthesis</keyword>
<evidence type="ECO:0000256" key="6">
    <source>
        <dbReference type="ARBA" id="ARBA00020653"/>
    </source>
</evidence>
<evidence type="ECO:0000256" key="10">
    <source>
        <dbReference type="ARBA" id="ARBA00022842"/>
    </source>
</evidence>
<dbReference type="SUPFAM" id="SSF56322">
    <property type="entry name" value="ADC synthase"/>
    <property type="match status" value="1"/>
</dbReference>
<evidence type="ECO:0000256" key="15">
    <source>
        <dbReference type="RuleBase" id="RU364045"/>
    </source>
</evidence>
<dbReference type="InterPro" id="IPR015890">
    <property type="entry name" value="Chorismate_C"/>
</dbReference>
<gene>
    <name evidence="15" type="primary">trpE</name>
    <name evidence="18" type="ORF">ABS10_03210</name>
</gene>
<dbReference type="GO" id="GO:0046872">
    <property type="term" value="F:metal ion binding"/>
    <property type="evidence" value="ECO:0007669"/>
    <property type="project" value="UniProtKB-KW"/>
</dbReference>
<comment type="caution">
    <text evidence="18">The sequence shown here is derived from an EMBL/GenBank/DDBJ whole genome shotgun (WGS) entry which is preliminary data.</text>
</comment>
<evidence type="ECO:0000313" key="18">
    <source>
        <dbReference type="EMBL" id="KRO96352.1"/>
    </source>
</evidence>
<dbReference type="Pfam" id="PF04715">
    <property type="entry name" value="Anth_synt_I_N"/>
    <property type="match status" value="1"/>
</dbReference>
<evidence type="ECO:0000256" key="14">
    <source>
        <dbReference type="ARBA" id="ARBA00047683"/>
    </source>
</evidence>
<keyword evidence="12 15" id="KW-0456">Lyase</keyword>
<organism evidence="18 19">
    <name type="scientific">SAR86 cluster bacterium BACL1 MAG-120820-bin45</name>
    <dbReference type="NCBI Taxonomy" id="1655612"/>
    <lineage>
        <taxon>Bacteria</taxon>
        <taxon>Pseudomonadati</taxon>
        <taxon>Pseudomonadota</taxon>
        <taxon>Gammaproteobacteria</taxon>
        <taxon>SAR86 cluster</taxon>
    </lineage>
</organism>
<proteinExistence type="inferred from homology"/>
<evidence type="ECO:0000256" key="7">
    <source>
        <dbReference type="ARBA" id="ARBA00022605"/>
    </source>
</evidence>
<comment type="similarity">
    <text evidence="3 15">Belongs to the anthranilate synthase component I family.</text>
</comment>
<dbReference type="STRING" id="1655612.ABS10_03210"/>
<comment type="function">
    <text evidence="13 15">Part of a heterotetrameric complex that catalyzes the two-step biosynthesis of anthranilate, an intermediate in the biosynthesis of L-tryptophan. In the first step, the glutamine-binding beta subunit (TrpG) of anthranilate synthase (AS) provides the glutamine amidotransferase activity which generates ammonia as a substrate that, along with chorismate, is used in the second step, catalyzed by the large alpha subunit of AS (TrpE) to produce anthranilate. In the absence of TrpG, TrpE can synthesize anthranilate directly from chorismate and high concentrations of ammonia.</text>
</comment>
<dbReference type="InterPro" id="IPR005256">
    <property type="entry name" value="Anth_synth_I_PabB"/>
</dbReference>
<dbReference type="PANTHER" id="PTHR11236:SF48">
    <property type="entry name" value="ISOCHORISMATE SYNTHASE MENF"/>
    <property type="match status" value="1"/>
</dbReference>
<reference evidence="18 19" key="1">
    <citation type="submission" date="2015-10" db="EMBL/GenBank/DDBJ databases">
        <title>Metagenome-Assembled Genomes uncover a global brackish microbiome.</title>
        <authorList>
            <person name="Hugerth L.W."/>
            <person name="Larsson J."/>
            <person name="Alneberg J."/>
            <person name="Lindh M.V."/>
            <person name="Legrand C."/>
            <person name="Pinhassi J."/>
            <person name="Andersson A.F."/>
        </authorList>
    </citation>
    <scope>NUCLEOTIDE SEQUENCE [LARGE SCALE GENOMIC DNA]</scope>
    <source>
        <strain evidence="18">BACL1 MAG-120820-bin45</strain>
    </source>
</reference>
<dbReference type="GO" id="GO:0004049">
    <property type="term" value="F:anthranilate synthase activity"/>
    <property type="evidence" value="ECO:0007669"/>
    <property type="project" value="UniProtKB-EC"/>
</dbReference>
<evidence type="ECO:0000256" key="3">
    <source>
        <dbReference type="ARBA" id="ARBA00009562"/>
    </source>
</evidence>
<name>A0A0R2UGE5_9GAMM</name>
<protein>
    <recommendedName>
        <fullName evidence="6 15">Anthranilate synthase component 1</fullName>
        <ecNumber evidence="5 15">4.1.3.27</ecNumber>
    </recommendedName>
</protein>
<evidence type="ECO:0000256" key="11">
    <source>
        <dbReference type="ARBA" id="ARBA00023141"/>
    </source>
</evidence>
<dbReference type="AlphaFoldDB" id="A0A0R2UGE5"/>
<dbReference type="EC" id="4.1.3.27" evidence="5 15"/>
<dbReference type="Pfam" id="PF00425">
    <property type="entry name" value="Chorismate_bind"/>
    <property type="match status" value="1"/>
</dbReference>
<dbReference type="InterPro" id="IPR005801">
    <property type="entry name" value="ADC_synthase"/>
</dbReference>
<dbReference type="Gene3D" id="3.60.120.10">
    <property type="entry name" value="Anthranilate synthase"/>
    <property type="match status" value="1"/>
</dbReference>
<evidence type="ECO:0000259" key="17">
    <source>
        <dbReference type="Pfam" id="PF04715"/>
    </source>
</evidence>
<dbReference type="PRINTS" id="PR00095">
    <property type="entry name" value="ANTSNTHASEI"/>
</dbReference>
<evidence type="ECO:0000256" key="1">
    <source>
        <dbReference type="ARBA" id="ARBA00001946"/>
    </source>
</evidence>
<keyword evidence="8 15" id="KW-0479">Metal-binding</keyword>
<dbReference type="EMBL" id="LICS01000002">
    <property type="protein sequence ID" value="KRO96352.1"/>
    <property type="molecule type" value="Genomic_DNA"/>
</dbReference>
<feature type="domain" description="Chorismate-utilising enzyme C-terminal" evidence="16">
    <location>
        <begin position="223"/>
        <end position="476"/>
    </location>
</feature>
<keyword evidence="7 15" id="KW-0028">Amino-acid biosynthesis</keyword>
<comment type="subunit">
    <text evidence="4 15">Heterotetramer consisting of two non-identical subunits: a beta subunit (TrpG) and a large alpha subunit (TrpE).</text>
</comment>
<dbReference type="GO" id="GO:0000162">
    <property type="term" value="P:L-tryptophan biosynthetic process"/>
    <property type="evidence" value="ECO:0007669"/>
    <property type="project" value="UniProtKB-UniPathway"/>
</dbReference>
<accession>A0A0R2UGE5</accession>
<dbReference type="UniPathway" id="UPA00035">
    <property type="reaction ID" value="UER00040"/>
</dbReference>
<keyword evidence="10 15" id="KW-0460">Magnesium</keyword>
<comment type="catalytic activity">
    <reaction evidence="14 15">
        <text>chorismate + L-glutamine = anthranilate + pyruvate + L-glutamate + H(+)</text>
        <dbReference type="Rhea" id="RHEA:21732"/>
        <dbReference type="ChEBI" id="CHEBI:15361"/>
        <dbReference type="ChEBI" id="CHEBI:15378"/>
        <dbReference type="ChEBI" id="CHEBI:16567"/>
        <dbReference type="ChEBI" id="CHEBI:29748"/>
        <dbReference type="ChEBI" id="CHEBI:29985"/>
        <dbReference type="ChEBI" id="CHEBI:58359"/>
        <dbReference type="EC" id="4.1.3.27"/>
    </reaction>
</comment>
<evidence type="ECO:0000256" key="2">
    <source>
        <dbReference type="ARBA" id="ARBA00004873"/>
    </source>
</evidence>
<dbReference type="Proteomes" id="UP000051027">
    <property type="component" value="Unassembled WGS sequence"/>
</dbReference>
<evidence type="ECO:0000256" key="8">
    <source>
        <dbReference type="ARBA" id="ARBA00022723"/>
    </source>
</evidence>
<comment type="pathway">
    <text evidence="2 15">Amino-acid biosynthesis; L-tryptophan biosynthesis; L-tryptophan from chorismate: step 1/5.</text>
</comment>
<feature type="domain" description="Anthranilate synthase component I N-terminal" evidence="17">
    <location>
        <begin position="29"/>
        <end position="170"/>
    </location>
</feature>
<evidence type="ECO:0000313" key="19">
    <source>
        <dbReference type="Proteomes" id="UP000051027"/>
    </source>
</evidence>
<dbReference type="InterPro" id="IPR006805">
    <property type="entry name" value="Anth_synth_I_N"/>
</dbReference>
<evidence type="ECO:0000259" key="16">
    <source>
        <dbReference type="Pfam" id="PF00425"/>
    </source>
</evidence>
<dbReference type="InterPro" id="IPR019999">
    <property type="entry name" value="Anth_synth_I-like"/>
</dbReference>
<keyword evidence="11 15" id="KW-0057">Aromatic amino acid biosynthesis</keyword>